<comment type="caution">
    <text evidence="2">The sequence shown here is derived from an EMBL/GenBank/DDBJ whole genome shotgun (WGS) entry which is preliminary data.</text>
</comment>
<dbReference type="Pfam" id="PF00566">
    <property type="entry name" value="RabGAP-TBC"/>
    <property type="match status" value="1"/>
</dbReference>
<dbReference type="InterPro" id="IPR000195">
    <property type="entry name" value="Rab-GAP-TBC_dom"/>
</dbReference>
<keyword evidence="3" id="KW-1185">Reference proteome</keyword>
<dbReference type="Gene3D" id="1.10.8.270">
    <property type="entry name" value="putative rabgap domain of human tbc1 domain family member 14 like domains"/>
    <property type="match status" value="1"/>
</dbReference>
<dbReference type="InterPro" id="IPR035969">
    <property type="entry name" value="Rab-GAP_TBC_sf"/>
</dbReference>
<dbReference type="EMBL" id="JAPFFF010000003">
    <property type="protein sequence ID" value="KAK8894733.1"/>
    <property type="molecule type" value="Genomic_DNA"/>
</dbReference>
<dbReference type="Proteomes" id="UP001470230">
    <property type="component" value="Unassembled WGS sequence"/>
</dbReference>
<protein>
    <recommendedName>
        <fullName evidence="1">Rab-GAP TBC domain-containing protein</fullName>
    </recommendedName>
</protein>
<dbReference type="PANTHER" id="PTHR22957:SF661">
    <property type="entry name" value="GH16847P"/>
    <property type="match status" value="1"/>
</dbReference>
<gene>
    <name evidence="2" type="ORF">M9Y10_023170</name>
</gene>
<organism evidence="2 3">
    <name type="scientific">Tritrichomonas musculus</name>
    <dbReference type="NCBI Taxonomy" id="1915356"/>
    <lineage>
        <taxon>Eukaryota</taxon>
        <taxon>Metamonada</taxon>
        <taxon>Parabasalia</taxon>
        <taxon>Tritrichomonadida</taxon>
        <taxon>Tritrichomonadidae</taxon>
        <taxon>Tritrichomonas</taxon>
    </lineage>
</organism>
<reference evidence="2 3" key="1">
    <citation type="submission" date="2024-04" db="EMBL/GenBank/DDBJ databases">
        <title>Tritrichomonas musculus Genome.</title>
        <authorList>
            <person name="Alves-Ferreira E."/>
            <person name="Grigg M."/>
            <person name="Lorenzi H."/>
            <person name="Galac M."/>
        </authorList>
    </citation>
    <scope>NUCLEOTIDE SEQUENCE [LARGE SCALE GENOMIC DNA]</scope>
    <source>
        <strain evidence="2 3">EAF2021</strain>
    </source>
</reference>
<feature type="domain" description="Rab-GAP TBC" evidence="1">
    <location>
        <begin position="268"/>
        <end position="499"/>
    </location>
</feature>
<dbReference type="SMART" id="SM00164">
    <property type="entry name" value="TBC"/>
    <property type="match status" value="1"/>
</dbReference>
<evidence type="ECO:0000313" key="2">
    <source>
        <dbReference type="EMBL" id="KAK8894733.1"/>
    </source>
</evidence>
<dbReference type="PANTHER" id="PTHR22957">
    <property type="entry name" value="TBC1 DOMAIN FAMILY MEMBER GTPASE-ACTIVATING PROTEIN"/>
    <property type="match status" value="1"/>
</dbReference>
<evidence type="ECO:0000313" key="3">
    <source>
        <dbReference type="Proteomes" id="UP001470230"/>
    </source>
</evidence>
<accession>A0ABR2KUK2</accession>
<sequence length="597" mass="68977">MSSAPGSRRFQLCTIEPITDITDGKEGGLTGTLILSRHEETFVINWVPMQGSQMHHLATVQQTQNQEPTNSWEFNKPFKMECNYIHLMQLHPNLSLTIYGDKDGPKRQFSYDATEFVSVTELVEQLLINGIAVPSTEKEYSLSFYKRCHRGGYPYTPPHIQLAFDTLTDSKGSEMTTDLKAFWDCLHNFFLTLIQHLDANESLPSDPKFPLAEAARANHARVLKRVDAFIENLPKYERVRKDEWDSLFNEKGQLIDPAKFRERLFHAGIESEVLADALPFVFGVYSPTSSKQERDELDAQLRKEFNQLVEQVDSYKEEQIENNKRISAAFRVIQHDVSRTDRQHPAFKISDGTGLKMVTRLLKTYCVFNPPIGYLQGMNDLFVPILLAFLPRWNNECEPITEDGNIMDYKPYLPTIFWCFDAMLRNIDHLKLLKSVTAQCKKQAETVFQIISKVSPLPAIWMRRNKITELLWCYSDFVLLFKRSFTDIWSVWLQLNCSPHPPNWLAYFVAAIILQGFDSLAQITDVNITTMMDTFPKILEQMDLKKIGQTSLWLSQLVPPTSISTPEKEEKIKMKGFKYFETEWTGPCQTKLDFQNE</sequence>
<name>A0ABR2KUK2_9EUKA</name>
<dbReference type="PROSITE" id="PS50086">
    <property type="entry name" value="TBC_RABGAP"/>
    <property type="match status" value="1"/>
</dbReference>
<proteinExistence type="predicted"/>
<evidence type="ECO:0000259" key="1">
    <source>
        <dbReference type="PROSITE" id="PS50086"/>
    </source>
</evidence>
<dbReference type="SUPFAM" id="SSF47923">
    <property type="entry name" value="Ypt/Rab-GAP domain of gyp1p"/>
    <property type="match status" value="1"/>
</dbReference>